<dbReference type="eggNOG" id="COG0294">
    <property type="taxonomic scope" value="Bacteria"/>
</dbReference>
<comment type="caution">
    <text evidence="13">The sequence shown here is derived from an EMBL/GenBank/DDBJ whole genome shotgun (WGS) entry which is preliminary data.</text>
</comment>
<accession>W5IJ63</accession>
<dbReference type="EC" id="2.5.1.15" evidence="5 10"/>
<dbReference type="CDD" id="cd00739">
    <property type="entry name" value="DHPS"/>
    <property type="match status" value="1"/>
</dbReference>
<dbReference type="PROSITE" id="PS50972">
    <property type="entry name" value="PTERIN_BINDING"/>
    <property type="match status" value="1"/>
</dbReference>
<evidence type="ECO:0000256" key="3">
    <source>
        <dbReference type="ARBA" id="ARBA00004763"/>
    </source>
</evidence>
<name>W5IJ63_SCAIO</name>
<dbReference type="Proteomes" id="UP000005777">
    <property type="component" value="Unassembled WGS sequence"/>
</dbReference>
<evidence type="ECO:0000256" key="10">
    <source>
        <dbReference type="RuleBase" id="RU361205"/>
    </source>
</evidence>
<comment type="pathway">
    <text evidence="3 10">Cofactor biosynthesis; tetrahydrofolate biosynthesis; 7,8-dihydrofolate from 2-amino-4-hydroxy-6-hydroxymethyl-7,8-dihydropteridine diphosphate and 4-aminobenzoate: step 1/2.</text>
</comment>
<dbReference type="UniPathway" id="UPA00077">
    <property type="reaction ID" value="UER00156"/>
</dbReference>
<organism evidence="13 14">
    <name type="scientific">Scardovia inopinata F0304</name>
    <dbReference type="NCBI Taxonomy" id="641146"/>
    <lineage>
        <taxon>Bacteria</taxon>
        <taxon>Bacillati</taxon>
        <taxon>Actinomycetota</taxon>
        <taxon>Actinomycetes</taxon>
        <taxon>Bifidobacteriales</taxon>
        <taxon>Bifidobacteriaceae</taxon>
        <taxon>Scardovia</taxon>
    </lineage>
</organism>
<dbReference type="InterPro" id="IPR011005">
    <property type="entry name" value="Dihydropteroate_synth-like_sf"/>
</dbReference>
<dbReference type="GO" id="GO:0005829">
    <property type="term" value="C:cytosol"/>
    <property type="evidence" value="ECO:0007669"/>
    <property type="project" value="TreeGrafter"/>
</dbReference>
<dbReference type="Gene3D" id="3.20.20.20">
    <property type="entry name" value="Dihydropteroate synthase-like"/>
    <property type="match status" value="1"/>
</dbReference>
<evidence type="ECO:0000256" key="9">
    <source>
        <dbReference type="ARBA" id="ARBA00022909"/>
    </source>
</evidence>
<proteinExistence type="inferred from homology"/>
<evidence type="ECO:0000256" key="6">
    <source>
        <dbReference type="ARBA" id="ARBA00022679"/>
    </source>
</evidence>
<dbReference type="GO" id="GO:0046872">
    <property type="term" value="F:metal ion binding"/>
    <property type="evidence" value="ECO:0007669"/>
    <property type="project" value="UniProtKB-KW"/>
</dbReference>
<dbReference type="GO" id="GO:0004156">
    <property type="term" value="F:dihydropteroate synthase activity"/>
    <property type="evidence" value="ECO:0007669"/>
    <property type="project" value="UniProtKB-EC"/>
</dbReference>
<dbReference type="PROSITE" id="PS00792">
    <property type="entry name" value="DHPS_1"/>
    <property type="match status" value="1"/>
</dbReference>
<evidence type="ECO:0000256" key="7">
    <source>
        <dbReference type="ARBA" id="ARBA00022723"/>
    </source>
</evidence>
<comment type="similarity">
    <text evidence="4 10">Belongs to the DHPS family.</text>
</comment>
<evidence type="ECO:0000256" key="8">
    <source>
        <dbReference type="ARBA" id="ARBA00022842"/>
    </source>
</evidence>
<evidence type="ECO:0000256" key="4">
    <source>
        <dbReference type="ARBA" id="ARBA00009503"/>
    </source>
</evidence>
<evidence type="ECO:0000256" key="5">
    <source>
        <dbReference type="ARBA" id="ARBA00012458"/>
    </source>
</evidence>
<dbReference type="InterPro" id="IPR045031">
    <property type="entry name" value="DHP_synth-like"/>
</dbReference>
<keyword evidence="8 10" id="KW-0460">Magnesium</keyword>
<comment type="function">
    <text evidence="10">Catalyzes the condensation of para-aminobenzoate (pABA) with 6-hydroxymethyl-7,8-dihydropterin diphosphate (DHPt-PP) to form 7,8-dihydropteroate (H2Pte), the immediate precursor of folate derivatives.</text>
</comment>
<dbReference type="GO" id="GO:0046656">
    <property type="term" value="P:folic acid biosynthetic process"/>
    <property type="evidence" value="ECO:0007669"/>
    <property type="project" value="UniProtKB-KW"/>
</dbReference>
<dbReference type="PANTHER" id="PTHR20941">
    <property type="entry name" value="FOLATE SYNTHESIS PROTEINS"/>
    <property type="match status" value="1"/>
</dbReference>
<evidence type="ECO:0000256" key="11">
    <source>
        <dbReference type="SAM" id="MobiDB-lite"/>
    </source>
</evidence>
<gene>
    <name evidence="13" type="ORF">HMPREF9020_00513</name>
</gene>
<evidence type="ECO:0000256" key="1">
    <source>
        <dbReference type="ARBA" id="ARBA00000012"/>
    </source>
</evidence>
<dbReference type="HOGENOM" id="CLU_008023_0_1_11"/>
<keyword evidence="7 10" id="KW-0479">Metal-binding</keyword>
<protein>
    <recommendedName>
        <fullName evidence="5 10">Dihydropteroate synthase</fullName>
        <shortName evidence="10">DHPS</shortName>
        <ecNumber evidence="5 10">2.5.1.15</ecNumber>
    </recommendedName>
    <alternativeName>
        <fullName evidence="10">Dihydropteroate pyrophosphorylase</fullName>
    </alternativeName>
</protein>
<dbReference type="GO" id="GO:0046654">
    <property type="term" value="P:tetrahydrofolate biosynthetic process"/>
    <property type="evidence" value="ECO:0007669"/>
    <property type="project" value="UniProtKB-UniPathway"/>
</dbReference>
<evidence type="ECO:0000256" key="2">
    <source>
        <dbReference type="ARBA" id="ARBA00001946"/>
    </source>
</evidence>
<dbReference type="AlphaFoldDB" id="W5IJ63"/>
<evidence type="ECO:0000259" key="12">
    <source>
        <dbReference type="PROSITE" id="PS50972"/>
    </source>
</evidence>
<dbReference type="NCBIfam" id="TIGR01496">
    <property type="entry name" value="DHPS"/>
    <property type="match status" value="1"/>
</dbReference>
<comment type="cofactor">
    <cofactor evidence="2 10">
        <name>Mg(2+)</name>
        <dbReference type="ChEBI" id="CHEBI:18420"/>
    </cofactor>
</comment>
<feature type="region of interest" description="Disordered" evidence="11">
    <location>
        <begin position="94"/>
        <end position="114"/>
    </location>
</feature>
<dbReference type="Pfam" id="PF00809">
    <property type="entry name" value="Pterin_bind"/>
    <property type="match status" value="1"/>
</dbReference>
<reference evidence="13 14" key="1">
    <citation type="submission" date="2012-01" db="EMBL/GenBank/DDBJ databases">
        <title>The Genome Sequence of Scardovia inopinata F0304.</title>
        <authorList>
            <consortium name="The Broad Institute Genome Sequencing Platform"/>
            <person name="Earl A."/>
            <person name="Ward D."/>
            <person name="Feldgarden M."/>
            <person name="Gevers D."/>
            <person name="Izard J."/>
            <person name="Baranova O.V."/>
            <person name="Blanton J.M."/>
            <person name="Tanner A.C."/>
            <person name="Dewhirst F.E."/>
            <person name="Young S.K."/>
            <person name="Zeng Q."/>
            <person name="Gargeya S."/>
            <person name="Fitzgerald M."/>
            <person name="Haas B."/>
            <person name="Abouelleil A."/>
            <person name="Alvarado L."/>
            <person name="Arachchi H.M."/>
            <person name="Berlin A."/>
            <person name="Chapman S.B."/>
            <person name="Gearin G."/>
            <person name="Goldberg J."/>
            <person name="Griggs A."/>
            <person name="Gujja S."/>
            <person name="Hansen M."/>
            <person name="Heiman D."/>
            <person name="Howarth C."/>
            <person name="Larimer J."/>
            <person name="Lui A."/>
            <person name="MacDonald P.J."/>
            <person name="McCowen C."/>
            <person name="Montmayeur A."/>
            <person name="Murphy C."/>
            <person name="Neiman D."/>
            <person name="Pearson M."/>
            <person name="Priest M."/>
            <person name="Roberts A."/>
            <person name="Saif S."/>
            <person name="Shea T."/>
            <person name="Sisk P."/>
            <person name="Stolte C."/>
            <person name="Sykes S."/>
            <person name="Wortman J."/>
            <person name="Nusbaum C."/>
            <person name="Birren B."/>
        </authorList>
    </citation>
    <scope>NUCLEOTIDE SEQUENCE [LARGE SCALE GENOMIC DNA]</scope>
    <source>
        <strain evidence="13 14">F0304</strain>
    </source>
</reference>
<dbReference type="PANTHER" id="PTHR20941:SF1">
    <property type="entry name" value="FOLIC ACID SYNTHESIS PROTEIN FOL1"/>
    <property type="match status" value="1"/>
</dbReference>
<dbReference type="SUPFAM" id="SSF51717">
    <property type="entry name" value="Dihydropteroate synthetase-like"/>
    <property type="match status" value="1"/>
</dbReference>
<sequence>MTGDPKEANLAMNHRLGISASRTLVMGILNITQDSFSDGGLWLHPQAAVKHAQDMIASGADVIDLGAESTRPGAVRVDEETEKTRIVQAVEGIRKREAHDDSSQPSARRVPLSLDTTRSSVATAGLEAGADIINDVSGGQLDPSLPSVAADYGCPYIVQHWRGWLTGKESSLQGKSAKPPASADSVYPHGVLIDVYDELMHQVDAVLAAGVSPDQIILDPGLGFSKPGPDTNLPLIAHMDKFQKTGFPLLIGHSRKRFTSRMIDPVGRVGGQAEFEARDALTAGLTALVAEREAWAVRVHEIPRNLQAAAAGSYLAEVIRSESGGNGLKQ</sequence>
<evidence type="ECO:0000313" key="14">
    <source>
        <dbReference type="Proteomes" id="UP000005777"/>
    </source>
</evidence>
<dbReference type="PROSITE" id="PS00793">
    <property type="entry name" value="DHPS_2"/>
    <property type="match status" value="1"/>
</dbReference>
<dbReference type="EMBL" id="ADCX01000003">
    <property type="protein sequence ID" value="EFG26884.2"/>
    <property type="molecule type" value="Genomic_DNA"/>
</dbReference>
<evidence type="ECO:0000313" key="13">
    <source>
        <dbReference type="EMBL" id="EFG26884.2"/>
    </source>
</evidence>
<comment type="catalytic activity">
    <reaction evidence="1">
        <text>(7,8-dihydropterin-6-yl)methyl diphosphate + 4-aminobenzoate = 7,8-dihydropteroate + diphosphate</text>
        <dbReference type="Rhea" id="RHEA:19949"/>
        <dbReference type="ChEBI" id="CHEBI:17836"/>
        <dbReference type="ChEBI" id="CHEBI:17839"/>
        <dbReference type="ChEBI" id="CHEBI:33019"/>
        <dbReference type="ChEBI" id="CHEBI:72950"/>
        <dbReference type="EC" id="2.5.1.15"/>
    </reaction>
</comment>
<dbReference type="InterPro" id="IPR000489">
    <property type="entry name" value="Pterin-binding_dom"/>
</dbReference>
<keyword evidence="14" id="KW-1185">Reference proteome</keyword>
<dbReference type="InterPro" id="IPR006390">
    <property type="entry name" value="DHP_synth_dom"/>
</dbReference>
<keyword evidence="6 10" id="KW-0808">Transferase</keyword>
<keyword evidence="9 10" id="KW-0289">Folate biosynthesis</keyword>
<feature type="domain" description="Pterin-binding" evidence="12">
    <location>
        <begin position="23"/>
        <end position="310"/>
    </location>
</feature>